<keyword evidence="2" id="KW-1185">Reference proteome</keyword>
<reference evidence="1 2" key="2">
    <citation type="submission" date="2018-11" db="EMBL/GenBank/DDBJ databases">
        <authorList>
            <consortium name="Pathogen Informatics"/>
        </authorList>
    </citation>
    <scope>NUCLEOTIDE SEQUENCE [LARGE SCALE GENOMIC DNA]</scope>
</reference>
<organism evidence="3">
    <name type="scientific">Taenia asiatica</name>
    <name type="common">Asian tapeworm</name>
    <dbReference type="NCBI Taxonomy" id="60517"/>
    <lineage>
        <taxon>Eukaryota</taxon>
        <taxon>Metazoa</taxon>
        <taxon>Spiralia</taxon>
        <taxon>Lophotrochozoa</taxon>
        <taxon>Platyhelminthes</taxon>
        <taxon>Cestoda</taxon>
        <taxon>Eucestoda</taxon>
        <taxon>Cyclophyllidea</taxon>
        <taxon>Taeniidae</taxon>
        <taxon>Taenia</taxon>
    </lineage>
</organism>
<protein>
    <submittedName>
        <fullName evidence="1 3">Uncharacterized protein</fullName>
    </submittedName>
</protein>
<evidence type="ECO:0000313" key="1">
    <source>
        <dbReference type="EMBL" id="VDK47229.1"/>
    </source>
</evidence>
<gene>
    <name evidence="1" type="ORF">TASK_LOCUS9995</name>
</gene>
<accession>A0A0R3WGK1</accession>
<reference evidence="3" key="1">
    <citation type="submission" date="2017-02" db="UniProtKB">
        <authorList>
            <consortium name="WormBaseParasite"/>
        </authorList>
    </citation>
    <scope>IDENTIFICATION</scope>
</reference>
<dbReference type="EMBL" id="UYRS01019917">
    <property type="protein sequence ID" value="VDK47229.1"/>
    <property type="molecule type" value="Genomic_DNA"/>
</dbReference>
<name>A0A0R3WGK1_TAEAS</name>
<dbReference type="AlphaFoldDB" id="A0A0R3WGK1"/>
<proteinExistence type="predicted"/>
<evidence type="ECO:0000313" key="2">
    <source>
        <dbReference type="Proteomes" id="UP000282613"/>
    </source>
</evidence>
<dbReference type="Proteomes" id="UP000282613">
    <property type="component" value="Unassembled WGS sequence"/>
</dbReference>
<dbReference type="WBParaSite" id="TASK_0000999401-mRNA-1">
    <property type="protein sequence ID" value="TASK_0000999401-mRNA-1"/>
    <property type="gene ID" value="TASK_0000999401"/>
</dbReference>
<sequence>MGEGKSTGRDGGIHSFAALSLVLANVKEEKHIHNEFQQSTYQWCFLLAPSSLKFAAVTSRAVKTTAASGILPPSCSASNLLTAEATLAVKRFGRLVPYCLPIVTQIVGRASCCELSCQAERKWKSSRSARKDLWRGGQASPLLHSPPMTGMVSSSPPIKAMLVRLRFAPCRESMFEYVLRNERSSLLSLSVMCVNRAQG</sequence>
<evidence type="ECO:0000313" key="3">
    <source>
        <dbReference type="WBParaSite" id="TASK_0000999401-mRNA-1"/>
    </source>
</evidence>